<keyword evidence="2" id="KW-0378">Hydrolase</keyword>
<dbReference type="Pfam" id="PF00905">
    <property type="entry name" value="Transpeptidase"/>
    <property type="match status" value="1"/>
</dbReference>
<dbReference type="GO" id="GO:0051301">
    <property type="term" value="P:cell division"/>
    <property type="evidence" value="ECO:0007669"/>
    <property type="project" value="UniProtKB-KW"/>
</dbReference>
<dbReference type="InterPro" id="IPR005311">
    <property type="entry name" value="PBP_dimer"/>
</dbReference>
<dbReference type="Pfam" id="PF03717">
    <property type="entry name" value="PBP_dimer"/>
    <property type="match status" value="1"/>
</dbReference>
<dbReference type="Gene3D" id="3.30.450.330">
    <property type="match status" value="1"/>
</dbReference>
<dbReference type="GO" id="GO:0004180">
    <property type="term" value="F:carboxypeptidase activity"/>
    <property type="evidence" value="ECO:0007669"/>
    <property type="project" value="UniProtKB-KW"/>
</dbReference>
<dbReference type="GO" id="GO:0016757">
    <property type="term" value="F:glycosyltransferase activity"/>
    <property type="evidence" value="ECO:0007669"/>
    <property type="project" value="UniProtKB-KW"/>
</dbReference>
<dbReference type="AlphaFoldDB" id="A0A6J4TWD6"/>
<dbReference type="InterPro" id="IPR036138">
    <property type="entry name" value="PBP_dimer_sf"/>
</dbReference>
<dbReference type="PANTHER" id="PTHR30627:SF1">
    <property type="entry name" value="PEPTIDOGLYCAN D,D-TRANSPEPTIDASE FTSI"/>
    <property type="match status" value="1"/>
</dbReference>
<keyword evidence="5" id="KW-0812">Transmembrane</keyword>
<feature type="region of interest" description="Disordered" evidence="4">
    <location>
        <begin position="7"/>
        <end position="36"/>
    </location>
</feature>
<dbReference type="GO" id="GO:0005886">
    <property type="term" value="C:plasma membrane"/>
    <property type="evidence" value="ECO:0007669"/>
    <property type="project" value="TreeGrafter"/>
</dbReference>
<dbReference type="SUPFAM" id="SSF56601">
    <property type="entry name" value="beta-lactamase/transpeptidase-like"/>
    <property type="match status" value="1"/>
</dbReference>
<feature type="compositionally biased region" description="Low complexity" evidence="4">
    <location>
        <begin position="23"/>
        <end position="35"/>
    </location>
</feature>
<accession>A0A6J4TWD6</accession>
<feature type="transmembrane region" description="Helical" evidence="5">
    <location>
        <begin position="46"/>
        <end position="69"/>
    </location>
</feature>
<comment type="subcellular location">
    <subcellularLocation>
        <location evidence="1">Membrane</location>
    </subcellularLocation>
</comment>
<keyword evidence="8" id="KW-0131">Cell cycle</keyword>
<evidence type="ECO:0000256" key="2">
    <source>
        <dbReference type="ARBA" id="ARBA00022645"/>
    </source>
</evidence>
<dbReference type="InterPro" id="IPR001460">
    <property type="entry name" value="PCN-bd_Tpept"/>
</dbReference>
<dbReference type="SUPFAM" id="SSF56519">
    <property type="entry name" value="Penicillin binding protein dimerisation domain"/>
    <property type="match status" value="1"/>
</dbReference>
<feature type="domain" description="Penicillin-binding protein transpeptidase" evidence="6">
    <location>
        <begin position="250"/>
        <end position="531"/>
    </location>
</feature>
<dbReference type="GO" id="GO:0071555">
    <property type="term" value="P:cell wall organization"/>
    <property type="evidence" value="ECO:0007669"/>
    <property type="project" value="TreeGrafter"/>
</dbReference>
<evidence type="ECO:0000259" key="6">
    <source>
        <dbReference type="Pfam" id="PF00905"/>
    </source>
</evidence>
<protein>
    <submittedName>
        <fullName evidence="8">Cell division protein FtsI [Peptidoglycan synthetase]</fullName>
        <ecNumber evidence="8">2.4.1.129</ecNumber>
    </submittedName>
</protein>
<evidence type="ECO:0000313" key="8">
    <source>
        <dbReference type="EMBL" id="CAA9532634.1"/>
    </source>
</evidence>
<gene>
    <name evidence="8" type="ORF">AVDCRST_MAG91-3109</name>
</gene>
<keyword evidence="2" id="KW-0645">Protease</keyword>
<evidence type="ECO:0000256" key="1">
    <source>
        <dbReference type="ARBA" id="ARBA00004370"/>
    </source>
</evidence>
<keyword evidence="8" id="KW-0328">Glycosyltransferase</keyword>
<keyword evidence="3 5" id="KW-0472">Membrane</keyword>
<keyword evidence="8" id="KW-0132">Cell division</keyword>
<feature type="domain" description="Penicillin-binding protein dimerisation" evidence="7">
    <location>
        <begin position="85"/>
        <end position="194"/>
    </location>
</feature>
<evidence type="ECO:0000256" key="5">
    <source>
        <dbReference type="SAM" id="Phobius"/>
    </source>
</evidence>
<name>A0A6J4TWD6_9SPHN</name>
<evidence type="ECO:0000259" key="7">
    <source>
        <dbReference type="Pfam" id="PF03717"/>
    </source>
</evidence>
<dbReference type="Gene3D" id="3.90.1310.10">
    <property type="entry name" value="Penicillin-binding protein 2a (Domain 2)"/>
    <property type="match status" value="1"/>
</dbReference>
<dbReference type="Gene3D" id="3.40.710.10">
    <property type="entry name" value="DD-peptidase/beta-lactamase superfamily"/>
    <property type="match status" value="1"/>
</dbReference>
<dbReference type="GO" id="GO:0008658">
    <property type="term" value="F:penicillin binding"/>
    <property type="evidence" value="ECO:0007669"/>
    <property type="project" value="InterPro"/>
</dbReference>
<dbReference type="EC" id="2.4.1.129" evidence="8"/>
<dbReference type="EMBL" id="CADCVX010000540">
    <property type="protein sequence ID" value="CAA9532634.1"/>
    <property type="molecule type" value="Genomic_DNA"/>
</dbReference>
<dbReference type="InterPro" id="IPR012338">
    <property type="entry name" value="Beta-lactam/transpept-like"/>
</dbReference>
<evidence type="ECO:0000256" key="4">
    <source>
        <dbReference type="SAM" id="MobiDB-lite"/>
    </source>
</evidence>
<dbReference type="InterPro" id="IPR050515">
    <property type="entry name" value="Beta-lactam/transpept"/>
</dbReference>
<dbReference type="PANTHER" id="PTHR30627">
    <property type="entry name" value="PEPTIDOGLYCAN D,D-TRANSPEPTIDASE"/>
    <property type="match status" value="1"/>
</dbReference>
<reference evidence="8" key="1">
    <citation type="submission" date="2020-02" db="EMBL/GenBank/DDBJ databases">
        <authorList>
            <person name="Meier V. D."/>
        </authorList>
    </citation>
    <scope>NUCLEOTIDE SEQUENCE</scope>
    <source>
        <strain evidence="8">AVDCRST_MAG91</strain>
    </source>
</reference>
<proteinExistence type="predicted"/>
<sequence length="582" mass="62629">MSTALARVIEEPAGRRPPAQRSVPRVGRPGPVGPRQHQLALTHHRLMLCMLLFAGATAVIGLRLLWLAAFGDHAGRRTTITSFLPERGDIVDRNGVTLARTIEAWTITVHPNKIIGDKLLLAEKLEALMPERSAAEYHKVLTSGSSFAYLKRRALPELVSAVNALGEPGLQFGRERERLYPQTALGAHVLGWTDVDGRGAAGMERVLEAKLSDKATRGTAQALSIDSRVQGAVESELLAAMAKFNAIGATGVVLDVRSGELIALASLPAYNPNSAGRAPADERFNRATLGVYELGSTFKPLTVAAAMDAGVIRSPFQMYPAASPVHIGRFTINDDHPMGRSINVAELLIHSSNIATARVADEMGVERMQKAFRSMGFDARAHVELPEKGKPIWPAYWGRSTLMTAGFGHGVAVSPLHLASAYAAMVNGGVWRPTTLLKREGPPPAGRRIFTARTSERMRQMLRLVVTEGTGKNADAPGYRVGGKTGTAEKPKDGGYARKSLVSTFAAAFPMDDPRYVVIAMLDEPRGNAETFGFATAGWTAAPVVKQVVGRIGPLLGIYPDESREVDLQDLQVMRGLKKAGH</sequence>
<keyword evidence="5" id="KW-1133">Transmembrane helix</keyword>
<keyword evidence="8" id="KW-0808">Transferase</keyword>
<evidence type="ECO:0000256" key="3">
    <source>
        <dbReference type="ARBA" id="ARBA00023136"/>
    </source>
</evidence>
<organism evidence="8">
    <name type="scientific">uncultured Sphingomonadaceae bacterium</name>
    <dbReference type="NCBI Taxonomy" id="169976"/>
    <lineage>
        <taxon>Bacteria</taxon>
        <taxon>Pseudomonadati</taxon>
        <taxon>Pseudomonadota</taxon>
        <taxon>Alphaproteobacteria</taxon>
        <taxon>Sphingomonadales</taxon>
        <taxon>Sphingomonadaceae</taxon>
        <taxon>environmental samples</taxon>
    </lineage>
</organism>
<keyword evidence="2" id="KW-0121">Carboxypeptidase</keyword>